<dbReference type="Proteomes" id="UP001652621">
    <property type="component" value="Unplaced"/>
</dbReference>
<dbReference type="InterPro" id="IPR036236">
    <property type="entry name" value="Znf_C2H2_sf"/>
</dbReference>
<evidence type="ECO:0000256" key="3">
    <source>
        <dbReference type="ARBA" id="ARBA00022771"/>
    </source>
</evidence>
<keyword evidence="3 5" id="KW-0863">Zinc-finger</keyword>
<keyword evidence="9" id="KW-1185">Reference proteome</keyword>
<dbReference type="RefSeq" id="XP_005179665.1">
    <property type="nucleotide sequence ID" value="XM_005179608.3"/>
</dbReference>
<dbReference type="GO" id="GO:0008270">
    <property type="term" value="F:zinc ion binding"/>
    <property type="evidence" value="ECO:0007669"/>
    <property type="project" value="UniProtKB-KW"/>
</dbReference>
<feature type="domain" description="C2H2-type" evidence="7">
    <location>
        <begin position="321"/>
        <end position="349"/>
    </location>
</feature>
<dbReference type="RefSeq" id="XP_058985065.1">
    <property type="nucleotide sequence ID" value="XM_059129082.1"/>
</dbReference>
<name>A0A1I8M4B8_MUSDO</name>
<accession>A0A1I8M4B8</accession>
<dbReference type="EnsemblMetazoa" id="MDOA001098-RA">
    <property type="protein sequence ID" value="MDOA001098-PA"/>
    <property type="gene ID" value="MDOA001098"/>
</dbReference>
<dbReference type="SUPFAM" id="SSF57667">
    <property type="entry name" value="beta-beta-alpha zinc fingers"/>
    <property type="match status" value="2"/>
</dbReference>
<feature type="compositionally biased region" description="Polar residues" evidence="6">
    <location>
        <begin position="154"/>
        <end position="165"/>
    </location>
</feature>
<dbReference type="Gene3D" id="3.40.1800.20">
    <property type="match status" value="1"/>
</dbReference>
<feature type="domain" description="C2H2-type" evidence="7">
    <location>
        <begin position="265"/>
        <end position="293"/>
    </location>
</feature>
<evidence type="ECO:0000256" key="1">
    <source>
        <dbReference type="ARBA" id="ARBA00022723"/>
    </source>
</evidence>
<dbReference type="SUPFAM" id="SSF57716">
    <property type="entry name" value="Glucocorticoid receptor-like (DNA-binding domain)"/>
    <property type="match status" value="1"/>
</dbReference>
<dbReference type="GeneID" id="101895598"/>
<reference evidence="10" key="2">
    <citation type="submission" date="2025-04" db="UniProtKB">
        <authorList>
            <consortium name="RefSeq"/>
        </authorList>
    </citation>
    <scope>IDENTIFICATION</scope>
    <source>
        <strain evidence="10 11">Aabys</strain>
        <tissue evidence="11">Whole body</tissue>
    </source>
</reference>
<gene>
    <name evidence="8" type="primary">101895598</name>
    <name evidence="10 11" type="synonym">LOC101895598</name>
</gene>
<dbReference type="PANTHER" id="PTHR24379">
    <property type="entry name" value="KRAB AND ZINC FINGER DOMAIN-CONTAINING"/>
    <property type="match status" value="1"/>
</dbReference>
<dbReference type="GO" id="GO:0005634">
    <property type="term" value="C:nucleus"/>
    <property type="evidence" value="ECO:0007669"/>
    <property type="project" value="InterPro"/>
</dbReference>
<dbReference type="eggNOG" id="KOG1721">
    <property type="taxonomic scope" value="Eukaryota"/>
</dbReference>
<evidence type="ECO:0000313" key="10">
    <source>
        <dbReference type="RefSeq" id="XP_005179665.1"/>
    </source>
</evidence>
<evidence type="ECO:0000256" key="4">
    <source>
        <dbReference type="ARBA" id="ARBA00022833"/>
    </source>
</evidence>
<dbReference type="PROSITE" id="PS00028">
    <property type="entry name" value="ZINC_FINGER_C2H2_1"/>
    <property type="match status" value="3"/>
</dbReference>
<evidence type="ECO:0000256" key="6">
    <source>
        <dbReference type="SAM" id="MobiDB-lite"/>
    </source>
</evidence>
<feature type="domain" description="C2H2-type" evidence="7">
    <location>
        <begin position="293"/>
        <end position="320"/>
    </location>
</feature>
<feature type="region of interest" description="Disordered" evidence="6">
    <location>
        <begin position="146"/>
        <end position="165"/>
    </location>
</feature>
<evidence type="ECO:0000313" key="8">
    <source>
        <dbReference type="EnsemblMetazoa" id="MDOA001098-PA"/>
    </source>
</evidence>
<reference evidence="8" key="1">
    <citation type="submission" date="2020-05" db="UniProtKB">
        <authorList>
            <consortium name="EnsemblMetazoa"/>
        </authorList>
    </citation>
    <scope>IDENTIFICATION</scope>
    <source>
        <strain evidence="8">Aabys</strain>
    </source>
</reference>
<evidence type="ECO:0000259" key="7">
    <source>
        <dbReference type="PROSITE" id="PS50157"/>
    </source>
</evidence>
<keyword evidence="1" id="KW-0479">Metal-binding</keyword>
<protein>
    <submittedName>
        <fullName evidence="10 11">Zinc finger protein 564</fullName>
    </submittedName>
</protein>
<evidence type="ECO:0000256" key="5">
    <source>
        <dbReference type="PROSITE-ProRule" id="PRU00042"/>
    </source>
</evidence>
<dbReference type="Pfam" id="PF13912">
    <property type="entry name" value="zf-C2H2_6"/>
    <property type="match status" value="1"/>
</dbReference>
<dbReference type="SMART" id="SM00868">
    <property type="entry name" value="zf-AD"/>
    <property type="match status" value="1"/>
</dbReference>
<dbReference type="KEGG" id="mde:101895598"/>
<dbReference type="InterPro" id="IPR013087">
    <property type="entry name" value="Znf_C2H2_type"/>
</dbReference>
<evidence type="ECO:0000313" key="9">
    <source>
        <dbReference type="Proteomes" id="UP001652621"/>
    </source>
</evidence>
<organism evidence="8">
    <name type="scientific">Musca domestica</name>
    <name type="common">House fly</name>
    <dbReference type="NCBI Taxonomy" id="7370"/>
    <lineage>
        <taxon>Eukaryota</taxon>
        <taxon>Metazoa</taxon>
        <taxon>Ecdysozoa</taxon>
        <taxon>Arthropoda</taxon>
        <taxon>Hexapoda</taxon>
        <taxon>Insecta</taxon>
        <taxon>Pterygota</taxon>
        <taxon>Neoptera</taxon>
        <taxon>Endopterygota</taxon>
        <taxon>Diptera</taxon>
        <taxon>Brachycera</taxon>
        <taxon>Muscomorpha</taxon>
        <taxon>Muscoidea</taxon>
        <taxon>Muscidae</taxon>
        <taxon>Musca</taxon>
    </lineage>
</organism>
<dbReference type="InterPro" id="IPR012934">
    <property type="entry name" value="Znf_AD"/>
</dbReference>
<dbReference type="VEuPathDB" id="VectorBase:MDOA001098"/>
<sequence length="349" mass="41339">MGKTQICRLCVSECSNFKPLFDDLEVYEITVRYFDPMFLNQNDLRVLCYDCWCHIADFHNFQQTVTVAQNKLIKKSKVMTKNETLPQNVHIKDEPQDHEMLTDSPDSAYDDMLLPELVFGDNEPMSGQMDMYENNFSGDQCTFNTDKPSKTQKSKGSSKNATSKNCPGPVPIKCRFCPKISNNFASYRNHFCQKHSGKEFYVYCCGRKYQVRQQYESHLFLDRDFTYQCKACEKRFDLEITLIRHTRQCQRYKQGIVAKKGVQHFKCQQCSEVFLKENLLRQHVFNFHADRRHHCTLCEKSYTKRDSLREHMAKHTGNHLYKCDPCAQKFTYRSQWRKHMLKFHPKNSH</sequence>
<evidence type="ECO:0000256" key="2">
    <source>
        <dbReference type="ARBA" id="ARBA00022737"/>
    </source>
</evidence>
<keyword evidence="2" id="KW-0677">Repeat</keyword>
<dbReference type="PANTHER" id="PTHR24379:SF117">
    <property type="entry name" value="ZINC FINGER PROTEIN WECKLE"/>
    <property type="match status" value="1"/>
</dbReference>
<dbReference type="Gene3D" id="3.30.160.60">
    <property type="entry name" value="Classic Zinc Finger"/>
    <property type="match status" value="2"/>
</dbReference>
<dbReference type="AlphaFoldDB" id="A0A1I8M4B8"/>
<dbReference type="PROSITE" id="PS50157">
    <property type="entry name" value="ZINC_FINGER_C2H2_2"/>
    <property type="match status" value="4"/>
</dbReference>
<dbReference type="SMART" id="SM00355">
    <property type="entry name" value="ZnF_C2H2"/>
    <property type="match status" value="5"/>
</dbReference>
<feature type="domain" description="C2H2-type" evidence="7">
    <location>
        <begin position="227"/>
        <end position="247"/>
    </location>
</feature>
<dbReference type="VEuPathDB" id="VectorBase:MDOMA2_015607"/>
<dbReference type="OrthoDB" id="8068115at2759"/>
<keyword evidence="4" id="KW-0862">Zinc</keyword>
<proteinExistence type="predicted"/>
<evidence type="ECO:0000313" key="11">
    <source>
        <dbReference type="RefSeq" id="XP_058985065.1"/>
    </source>
</evidence>